<dbReference type="EMBL" id="JACXAD010000020">
    <property type="protein sequence ID" value="MBD2769468.1"/>
    <property type="molecule type" value="Genomic_DNA"/>
</dbReference>
<protein>
    <submittedName>
        <fullName evidence="1">Uncharacterized protein</fullName>
    </submittedName>
</protein>
<dbReference type="Proteomes" id="UP000612233">
    <property type="component" value="Unassembled WGS sequence"/>
</dbReference>
<comment type="caution">
    <text evidence="1">The sequence shown here is derived from an EMBL/GenBank/DDBJ whole genome shotgun (WGS) entry which is preliminary data.</text>
</comment>
<dbReference type="AlphaFoldDB" id="A0A927BGH1"/>
<gene>
    <name evidence="1" type="ORF">IC235_16385</name>
</gene>
<proteinExistence type="predicted"/>
<evidence type="ECO:0000313" key="1">
    <source>
        <dbReference type="EMBL" id="MBD2769468.1"/>
    </source>
</evidence>
<accession>A0A927BGH1</accession>
<reference evidence="1" key="1">
    <citation type="submission" date="2020-09" db="EMBL/GenBank/DDBJ databases">
        <authorList>
            <person name="Kim M.K."/>
        </authorList>
    </citation>
    <scope>NUCLEOTIDE SEQUENCE</scope>
    <source>
        <strain evidence="1">BT664</strain>
    </source>
</reference>
<name>A0A927BGH1_9BACT</name>
<sequence length="208" mass="22765">MANSEQQLAHNPMMYPFEIHLTTRELSADQLASFVQACDYLAAKPLLIELAQGSSTTQPMLSKVVHQSNLDAALAAAAAAADYLERQHLSAVRVKIETPASYAHLATPGGGAAFRPYFEWHGKVPYQQVEVLLALCAEHRAHLSVNALKHNGTTRFVTLREFGDAAIFQARVAALTAALHPQWPLLKQESECCVYDSNTTLDAGWLPQ</sequence>
<dbReference type="RefSeq" id="WP_191006279.1">
    <property type="nucleotide sequence ID" value="NZ_JACXAD010000020.1"/>
</dbReference>
<evidence type="ECO:0000313" key="2">
    <source>
        <dbReference type="Proteomes" id="UP000612233"/>
    </source>
</evidence>
<keyword evidence="2" id="KW-1185">Reference proteome</keyword>
<organism evidence="1 2">
    <name type="scientific">Hymenobacter montanus</name>
    <dbReference type="NCBI Taxonomy" id="2771359"/>
    <lineage>
        <taxon>Bacteria</taxon>
        <taxon>Pseudomonadati</taxon>
        <taxon>Bacteroidota</taxon>
        <taxon>Cytophagia</taxon>
        <taxon>Cytophagales</taxon>
        <taxon>Hymenobacteraceae</taxon>
        <taxon>Hymenobacter</taxon>
    </lineage>
</organism>